<dbReference type="RefSeq" id="WP_380078089.1">
    <property type="nucleotide sequence ID" value="NZ_JBHRZF010000135.1"/>
</dbReference>
<accession>A0ABV8A7U5</accession>
<gene>
    <name evidence="2" type="ORF">ACFOPQ_11145</name>
</gene>
<name>A0ABV8A7U5_9DEIO</name>
<proteinExistence type="predicted"/>
<reference evidence="3" key="1">
    <citation type="journal article" date="2019" name="Int. J. Syst. Evol. Microbiol.">
        <title>The Global Catalogue of Microorganisms (GCM) 10K type strain sequencing project: providing services to taxonomists for standard genome sequencing and annotation.</title>
        <authorList>
            <consortium name="The Broad Institute Genomics Platform"/>
            <consortium name="The Broad Institute Genome Sequencing Center for Infectious Disease"/>
            <person name="Wu L."/>
            <person name="Ma J."/>
        </authorList>
    </citation>
    <scope>NUCLEOTIDE SEQUENCE [LARGE SCALE GENOMIC DNA]</scope>
    <source>
        <strain evidence="3">CCTCC AB 2013263</strain>
    </source>
</reference>
<dbReference type="Proteomes" id="UP001595748">
    <property type="component" value="Unassembled WGS sequence"/>
</dbReference>
<dbReference type="InterPro" id="IPR025309">
    <property type="entry name" value="KTSC_dom"/>
</dbReference>
<dbReference type="Pfam" id="PF13619">
    <property type="entry name" value="KTSC"/>
    <property type="match status" value="1"/>
</dbReference>
<protein>
    <submittedName>
        <fullName evidence="2">KTSC domain-containing protein</fullName>
    </submittedName>
</protein>
<dbReference type="EMBL" id="JBHRZF010000135">
    <property type="protein sequence ID" value="MFC3861316.1"/>
    <property type="molecule type" value="Genomic_DNA"/>
</dbReference>
<keyword evidence="3" id="KW-1185">Reference proteome</keyword>
<comment type="caution">
    <text evidence="2">The sequence shown here is derived from an EMBL/GenBank/DDBJ whole genome shotgun (WGS) entry which is preliminary data.</text>
</comment>
<feature type="domain" description="KTSC" evidence="1">
    <location>
        <begin position="10"/>
        <end position="67"/>
    </location>
</feature>
<sequence>MADVTLHPVDSSMMSHIGYDPASKTLTILFQSGKRYEYDGVEQQVFDDFLAADSKGSYFRGMIDDCYPYRQVKGRRR</sequence>
<evidence type="ECO:0000259" key="1">
    <source>
        <dbReference type="Pfam" id="PF13619"/>
    </source>
</evidence>
<organism evidence="2 3">
    <name type="scientific">Deinococcus antarcticus</name>
    <dbReference type="NCBI Taxonomy" id="1298767"/>
    <lineage>
        <taxon>Bacteria</taxon>
        <taxon>Thermotogati</taxon>
        <taxon>Deinococcota</taxon>
        <taxon>Deinococci</taxon>
        <taxon>Deinococcales</taxon>
        <taxon>Deinococcaceae</taxon>
        <taxon>Deinococcus</taxon>
    </lineage>
</organism>
<evidence type="ECO:0000313" key="3">
    <source>
        <dbReference type="Proteomes" id="UP001595748"/>
    </source>
</evidence>
<evidence type="ECO:0000313" key="2">
    <source>
        <dbReference type="EMBL" id="MFC3861316.1"/>
    </source>
</evidence>